<dbReference type="SUPFAM" id="SSF53850">
    <property type="entry name" value="Periplasmic binding protein-like II"/>
    <property type="match status" value="1"/>
</dbReference>
<dbReference type="Gene3D" id="3.40.190.10">
    <property type="entry name" value="Periplasmic binding protein-like II"/>
    <property type="match status" value="2"/>
</dbReference>
<accession>G4QGA2</accession>
<dbReference type="AlphaFoldDB" id="G4QGA2"/>
<proteinExistence type="predicted"/>
<dbReference type="EMBL" id="CP003060">
    <property type="protein sequence ID" value="AEP29427.1"/>
    <property type="molecule type" value="Genomic_DNA"/>
</dbReference>
<dbReference type="KEGG" id="gni:GNIT_1303"/>
<dbReference type="OrthoDB" id="6382787at2"/>
<dbReference type="STRING" id="1085623.GNIT_1303"/>
<sequence>MIINEKQVRFWNGNKSPIRREYEKQLLSLCLSEADFVDADILVDESDYPSAEDEGNIFSKGCDVLVSVAGNQKFSGKPTRIIEIPVCKGILGHRLLIILKQQAKRFSNISSMEQLQKMTIGIPATWADADLFRKNGYTVSEKGSLDDNVSRLLAQKIDYITLGVNEIESILEQLGDFKKELLIEPNILIYYPLPLVFYVHPDKMQLANIVESGLHAAIANGKHAALFEMHHPNIVDRLALRTRKTLQLTNPYLPDSLKQFRAML</sequence>
<name>G4QGA2_GLANF</name>
<dbReference type="HOGENOM" id="CLU_066015_2_0_6"/>
<dbReference type="eggNOG" id="COG4623">
    <property type="taxonomic scope" value="Bacteria"/>
</dbReference>
<dbReference type="Proteomes" id="UP000009282">
    <property type="component" value="Chromosome"/>
</dbReference>
<evidence type="ECO:0000313" key="2">
    <source>
        <dbReference type="Proteomes" id="UP000009282"/>
    </source>
</evidence>
<keyword evidence="2" id="KW-1185">Reference proteome</keyword>
<dbReference type="RefSeq" id="WP_014108301.1">
    <property type="nucleotide sequence ID" value="NC_016041.1"/>
</dbReference>
<reference evidence="1 2" key="1">
    <citation type="journal article" date="2011" name="J. Bacteriol.">
        <title>Complete genome sequence of seawater bacterium Glaciecola nitratireducens FR1064T.</title>
        <authorList>
            <person name="Bian F."/>
            <person name="Qin Q.L."/>
            <person name="Xie B.B."/>
            <person name="Shu Y.L."/>
            <person name="Zhang X.Y."/>
            <person name="Yu Y."/>
            <person name="Chen B."/>
            <person name="Chen X.L."/>
            <person name="Zhou B.C."/>
            <person name="Zhang Y.Z."/>
        </authorList>
    </citation>
    <scope>NUCLEOTIDE SEQUENCE [LARGE SCALE GENOMIC DNA]</scope>
    <source>
        <strain evidence="2">JCM 12485 / KCTC 12276 / FR1064</strain>
    </source>
</reference>
<gene>
    <name evidence="1" type="ordered locus">GNIT_1303</name>
</gene>
<organism evidence="1 2">
    <name type="scientific">Glaciecola nitratireducens (strain JCM 12485 / KCTC 12276 / FR1064)</name>
    <dbReference type="NCBI Taxonomy" id="1085623"/>
    <lineage>
        <taxon>Bacteria</taxon>
        <taxon>Pseudomonadati</taxon>
        <taxon>Pseudomonadota</taxon>
        <taxon>Gammaproteobacteria</taxon>
        <taxon>Alteromonadales</taxon>
        <taxon>Alteromonadaceae</taxon>
        <taxon>Brumicola</taxon>
    </lineage>
</organism>
<protein>
    <submittedName>
        <fullName evidence="1">Uncharacterized protein</fullName>
    </submittedName>
</protein>
<evidence type="ECO:0000313" key="1">
    <source>
        <dbReference type="EMBL" id="AEP29427.1"/>
    </source>
</evidence>